<dbReference type="HOGENOM" id="CLU_266965_0_0_1"/>
<feature type="compositionally biased region" description="Low complexity" evidence="1">
    <location>
        <begin position="957"/>
        <end position="971"/>
    </location>
</feature>
<feature type="compositionally biased region" description="Polar residues" evidence="1">
    <location>
        <begin position="1091"/>
        <end position="1100"/>
    </location>
</feature>
<dbReference type="EMBL" id="JH795874">
    <property type="protein sequence ID" value="EJT98261.1"/>
    <property type="molecule type" value="Genomic_DNA"/>
</dbReference>
<reference evidence="2 3" key="1">
    <citation type="journal article" date="2012" name="Science">
        <title>The Paleozoic origin of enzymatic lignin decomposition reconstructed from 31 fungal genomes.</title>
        <authorList>
            <person name="Floudas D."/>
            <person name="Binder M."/>
            <person name="Riley R."/>
            <person name="Barry K."/>
            <person name="Blanchette R.A."/>
            <person name="Henrissat B."/>
            <person name="Martinez A.T."/>
            <person name="Otillar R."/>
            <person name="Spatafora J.W."/>
            <person name="Yadav J.S."/>
            <person name="Aerts A."/>
            <person name="Benoit I."/>
            <person name="Boyd A."/>
            <person name="Carlson A."/>
            <person name="Copeland A."/>
            <person name="Coutinho P.M."/>
            <person name="de Vries R.P."/>
            <person name="Ferreira P."/>
            <person name="Findley K."/>
            <person name="Foster B."/>
            <person name="Gaskell J."/>
            <person name="Glotzer D."/>
            <person name="Gorecki P."/>
            <person name="Heitman J."/>
            <person name="Hesse C."/>
            <person name="Hori C."/>
            <person name="Igarashi K."/>
            <person name="Jurgens J.A."/>
            <person name="Kallen N."/>
            <person name="Kersten P."/>
            <person name="Kohler A."/>
            <person name="Kuees U."/>
            <person name="Kumar T.K.A."/>
            <person name="Kuo A."/>
            <person name="LaButti K."/>
            <person name="Larrondo L.F."/>
            <person name="Lindquist E."/>
            <person name="Ling A."/>
            <person name="Lombard V."/>
            <person name="Lucas S."/>
            <person name="Lundell T."/>
            <person name="Martin R."/>
            <person name="McLaughlin D.J."/>
            <person name="Morgenstern I."/>
            <person name="Morin E."/>
            <person name="Murat C."/>
            <person name="Nagy L.G."/>
            <person name="Nolan M."/>
            <person name="Ohm R.A."/>
            <person name="Patyshakuliyeva A."/>
            <person name="Rokas A."/>
            <person name="Ruiz-Duenas F.J."/>
            <person name="Sabat G."/>
            <person name="Salamov A."/>
            <person name="Samejima M."/>
            <person name="Schmutz J."/>
            <person name="Slot J.C."/>
            <person name="St John F."/>
            <person name="Stenlid J."/>
            <person name="Sun H."/>
            <person name="Sun S."/>
            <person name="Syed K."/>
            <person name="Tsang A."/>
            <person name="Wiebenga A."/>
            <person name="Young D."/>
            <person name="Pisabarro A."/>
            <person name="Eastwood D.C."/>
            <person name="Martin F."/>
            <person name="Cullen D."/>
            <person name="Grigoriev I.V."/>
            <person name="Hibbett D.S."/>
        </authorList>
    </citation>
    <scope>NUCLEOTIDE SEQUENCE [LARGE SCALE GENOMIC DNA]</scope>
    <source>
        <strain evidence="2 3">DJM-731 SS1</strain>
    </source>
</reference>
<dbReference type="OMA" id="QRELHAC"/>
<name>M5FXM9_DACPD</name>
<evidence type="ECO:0000256" key="1">
    <source>
        <dbReference type="SAM" id="MobiDB-lite"/>
    </source>
</evidence>
<dbReference type="InterPro" id="IPR028245">
    <property type="entry name" value="PIL1/LSP1"/>
</dbReference>
<feature type="compositionally biased region" description="Polar residues" evidence="1">
    <location>
        <begin position="661"/>
        <end position="676"/>
    </location>
</feature>
<feature type="compositionally biased region" description="Low complexity" evidence="1">
    <location>
        <begin position="367"/>
        <end position="383"/>
    </location>
</feature>
<feature type="compositionally biased region" description="Polar residues" evidence="1">
    <location>
        <begin position="272"/>
        <end position="284"/>
    </location>
</feature>
<sequence length="1238" mass="129294">MAPSPSERLLASLIKADTTATNSLSAFLASSHASHAALSAYASVHQPPLGDVLRQVEASLRGVHEAVRAYVGAMEMWTTELGEVKEREEEVGQVRRDRDILVTRLIKASKLRPVSAHGLLPSLLPSSPHSSVLSLPAPGDTPKLVNAQAELQACEGHLVGRQRALEDITKAAIARGILRRCAALEELAEACKTASGRARGALHTLVPAKFQNGTGTPFDKPLPSPSPYVHRQPPRAASPSSDSLSPSQSASQIAHYTAPHLPHAFGTPEPPRQSTDTYRPSSSTDGHRLSLTVPPAHAISATYIPDSRLLPPPEARRTATPQPTQHARPPSRQQVQQEEDSDSEEHGAVVVHENAPRNSMSFPTGTPSQQHAHSHLLQHSQPHTPIRKRTVSSATPSKRKSKRIALPSASSDLGPGGPPVVQMSGSPLTGSLPRPRPQPMGHRRRPSSQSLDSFELPTRQQGKRRGFFGSIARALHIGGSSRDGRESPPYGASGSGWGKQKDRGWNTRTDRRLRDMHDWRGESSDEDGAAGFVAVENSPGLRTLERSGTESTHVSGGARKTRSARAPALNGTPTRSTSRRRAPEQPPMLSPHEALEKRLDAAARPRTVSHPGPSLPGARQSMVEPITRMRTISEASGTGNRRSLHEASVGAADTAGAGGSVSRQASLGRASGQQAAQALGRSGRMKSVMSNATSPPGAGPTGGLSRSGTVKSTMSAPPGPAQSTPGKKSSPAKRQQHRASNIPGGSPNILTVLDGNESGTGGGGKGGLVEVKAPPRVLRDPAEGLITVKAPPPAGAGLPPLIHPPPGPQLVSQSTPQAAPRANGTANLARNVSTSTSASATQTRTQRTAASNKPHPTPQKAPASPAPTAPSHSSALPTGEQVRVHHTPVPSATAPMPVKSALRARSPSPEPPRPIILAPPVSAVTVVAVAVPTPSGSAASAPAPPPDAPVAPPRVPTPAATTAALLTTAQPRPQPPEGAKQRPVSAATFGTSGDDASAYETGLEEMEDSGSESHYSGTPGISTPKIGLQALEEELSTPVARHTAPASVPAPSPSPVAIPRAPTSCATDAVPVAAPAIPQPANVQPEAGSGVSDSTATASDKPTRRKSVRLDVPPSLTPTPATEDFPEDTWKVSMEDLANAVPSRSYLNASPIPAAPRKVPERSPQRNSHLWDGLPLPQKKGLGINSLDAEDRNGWHTRVSTVSSGDSSDEEDEEYARVKRELEDANRRYAQAGKVGRT</sequence>
<dbReference type="Gene3D" id="1.20.1270.60">
    <property type="entry name" value="Arfaptin homology (AH) domain/BAR domain"/>
    <property type="match status" value="1"/>
</dbReference>
<evidence type="ECO:0000313" key="3">
    <source>
        <dbReference type="Proteomes" id="UP000030653"/>
    </source>
</evidence>
<feature type="compositionally biased region" description="Basic and acidic residues" evidence="1">
    <location>
        <begin position="499"/>
        <end position="523"/>
    </location>
</feature>
<feature type="compositionally biased region" description="Low complexity" evidence="1">
    <location>
        <begin position="1069"/>
        <end position="1085"/>
    </location>
</feature>
<accession>M5FXM9</accession>
<feature type="compositionally biased region" description="Polar residues" evidence="1">
    <location>
        <begin position="356"/>
        <end position="366"/>
    </location>
</feature>
<feature type="region of interest" description="Disordered" evidence="1">
    <location>
        <begin position="302"/>
        <end position="917"/>
    </location>
</feature>
<dbReference type="OrthoDB" id="3358861at2759"/>
<dbReference type="PANTHER" id="PTHR31962">
    <property type="entry name" value="SPHINGOLIPID LONG CHAIN BASE-RESPONSIVE PROTEIN PIL1"/>
    <property type="match status" value="1"/>
</dbReference>
<dbReference type="RefSeq" id="XP_040625159.1">
    <property type="nucleotide sequence ID" value="XM_040770699.1"/>
</dbReference>
<dbReference type="Proteomes" id="UP000030653">
    <property type="component" value="Unassembled WGS sequence"/>
</dbReference>
<keyword evidence="3" id="KW-1185">Reference proteome</keyword>
<dbReference type="GO" id="GO:0070941">
    <property type="term" value="P:eisosome assembly"/>
    <property type="evidence" value="ECO:0007669"/>
    <property type="project" value="TreeGrafter"/>
</dbReference>
<dbReference type="InterPro" id="IPR027267">
    <property type="entry name" value="AH/BAR_dom_sf"/>
</dbReference>
<dbReference type="GO" id="GO:0005886">
    <property type="term" value="C:plasma membrane"/>
    <property type="evidence" value="ECO:0007669"/>
    <property type="project" value="TreeGrafter"/>
</dbReference>
<feature type="region of interest" description="Disordered" evidence="1">
    <location>
        <begin position="1143"/>
        <end position="1217"/>
    </location>
</feature>
<gene>
    <name evidence="2" type="ORF">DACRYDRAFT_118968</name>
</gene>
<dbReference type="GO" id="GO:0036286">
    <property type="term" value="C:eisosome filament"/>
    <property type="evidence" value="ECO:0007669"/>
    <property type="project" value="TreeGrafter"/>
</dbReference>
<dbReference type="GO" id="GO:0008289">
    <property type="term" value="F:lipid binding"/>
    <property type="evidence" value="ECO:0007669"/>
    <property type="project" value="TreeGrafter"/>
</dbReference>
<feature type="compositionally biased region" description="Low complexity" evidence="1">
    <location>
        <begin position="869"/>
        <end position="878"/>
    </location>
</feature>
<proteinExistence type="predicted"/>
<evidence type="ECO:0000313" key="2">
    <source>
        <dbReference type="EMBL" id="EJT98261.1"/>
    </source>
</evidence>
<feature type="compositionally biased region" description="Polar residues" evidence="1">
    <location>
        <begin position="704"/>
        <end position="727"/>
    </location>
</feature>
<feature type="region of interest" description="Disordered" evidence="1">
    <location>
        <begin position="934"/>
        <end position="1130"/>
    </location>
</feature>
<dbReference type="GO" id="GO:0006897">
    <property type="term" value="P:endocytosis"/>
    <property type="evidence" value="ECO:0007669"/>
    <property type="project" value="TreeGrafter"/>
</dbReference>
<dbReference type="AlphaFoldDB" id="M5FXM9"/>
<feature type="compositionally biased region" description="Low complexity" evidence="1">
    <location>
        <begin position="234"/>
        <end position="252"/>
    </location>
</feature>
<feature type="compositionally biased region" description="Pro residues" evidence="1">
    <location>
        <begin position="855"/>
        <end position="868"/>
    </location>
</feature>
<organism evidence="2 3">
    <name type="scientific">Dacryopinax primogenitus (strain DJM 731)</name>
    <name type="common">Brown rot fungus</name>
    <dbReference type="NCBI Taxonomy" id="1858805"/>
    <lineage>
        <taxon>Eukaryota</taxon>
        <taxon>Fungi</taxon>
        <taxon>Dikarya</taxon>
        <taxon>Basidiomycota</taxon>
        <taxon>Agaricomycotina</taxon>
        <taxon>Dacrymycetes</taxon>
        <taxon>Dacrymycetales</taxon>
        <taxon>Dacrymycetaceae</taxon>
        <taxon>Dacryopinax</taxon>
    </lineage>
</organism>
<feature type="region of interest" description="Disordered" evidence="1">
    <location>
        <begin position="209"/>
        <end position="290"/>
    </location>
</feature>
<feature type="compositionally biased region" description="Gly residues" evidence="1">
    <location>
        <begin position="758"/>
        <end position="767"/>
    </location>
</feature>
<feature type="compositionally biased region" description="Low complexity" evidence="1">
    <location>
        <begin position="833"/>
        <end position="851"/>
    </location>
</feature>
<dbReference type="STRING" id="1858805.M5FXM9"/>
<feature type="compositionally biased region" description="Pro residues" evidence="1">
    <location>
        <begin position="942"/>
        <end position="956"/>
    </location>
</feature>
<dbReference type="PANTHER" id="PTHR31962:SF1">
    <property type="entry name" value="SPHINGOLIPID LONG CHAIN BASE-RESPONSIVE PROTEIN PIL1"/>
    <property type="match status" value="1"/>
</dbReference>
<dbReference type="GeneID" id="63685761"/>
<protein>
    <submittedName>
        <fullName evidence="2">Uncharacterized protein</fullName>
    </submittedName>
</protein>
<feature type="compositionally biased region" description="Polar residues" evidence="1">
    <location>
        <begin position="1012"/>
        <end position="1021"/>
    </location>
</feature>
<feature type="compositionally biased region" description="Basic and acidic residues" evidence="1">
    <location>
        <begin position="593"/>
        <end position="603"/>
    </location>
</feature>